<feature type="transmembrane region" description="Helical" evidence="1">
    <location>
        <begin position="130"/>
        <end position="154"/>
    </location>
</feature>
<feature type="transmembrane region" description="Helical" evidence="1">
    <location>
        <begin position="100"/>
        <end position="121"/>
    </location>
</feature>
<feature type="transmembrane region" description="Helical" evidence="1">
    <location>
        <begin position="60"/>
        <end position="80"/>
    </location>
</feature>
<reference evidence="2 3" key="1">
    <citation type="submission" date="2018-06" db="EMBL/GenBank/DDBJ databases">
        <title>The draft genome sequences of strains SCU63 and S1.</title>
        <authorList>
            <person name="Gan L."/>
        </authorList>
    </citation>
    <scope>NUCLEOTIDE SEQUENCE [LARGE SCALE GENOMIC DNA]</scope>
    <source>
        <strain evidence="2 3">SCU63</strain>
    </source>
</reference>
<sequence>MFLKWEERIYRLFLVWYVIGIVLLGFDLLPVWLEWANAVFLILAGTIGFLYFLKRFGKSVGITIGLTIFFSTFIIEGAGANSGFLFGSYDYTERFAPNLFGVPIAIGFAWLMVVATSHVLARWIFPHGTIAYAVTGGIGAVIMDLIIDPVAYRLKSYWIWEDTGWYYGIPWTNFFGWFLVSFALHLLIDLAMRHKSMSITNETAERRLVLLYLLMIVMFAMLGALGGLWLAVAASTIPTILLVALAWKRRPL</sequence>
<dbReference type="EMBL" id="QLZR01000001">
    <property type="protein sequence ID" value="RAZ81015.1"/>
    <property type="molecule type" value="Genomic_DNA"/>
</dbReference>
<keyword evidence="1" id="KW-1133">Transmembrane helix</keyword>
<keyword evidence="3" id="KW-1185">Reference proteome</keyword>
<dbReference type="Pfam" id="PF04240">
    <property type="entry name" value="Caroten_synth"/>
    <property type="match status" value="1"/>
</dbReference>
<organism evidence="2 3">
    <name type="scientific">Planococcus halotolerans</name>
    <dbReference type="NCBI Taxonomy" id="2233542"/>
    <lineage>
        <taxon>Bacteria</taxon>
        <taxon>Bacillati</taxon>
        <taxon>Bacillota</taxon>
        <taxon>Bacilli</taxon>
        <taxon>Bacillales</taxon>
        <taxon>Caryophanaceae</taxon>
        <taxon>Planococcus</taxon>
    </lineage>
</organism>
<evidence type="ECO:0000256" key="1">
    <source>
        <dbReference type="SAM" id="Phobius"/>
    </source>
</evidence>
<dbReference type="RefSeq" id="WP_112221439.1">
    <property type="nucleotide sequence ID" value="NZ_CP047673.1"/>
</dbReference>
<dbReference type="AlphaFoldDB" id="A0A365L6K3"/>
<gene>
    <name evidence="2" type="ORF">DP120_01640</name>
</gene>
<name>A0A365L6K3_9BACL</name>
<evidence type="ECO:0000313" key="2">
    <source>
        <dbReference type="EMBL" id="RAZ81015.1"/>
    </source>
</evidence>
<feature type="transmembrane region" description="Helical" evidence="1">
    <location>
        <begin position="204"/>
        <end position="222"/>
    </location>
</feature>
<proteinExistence type="predicted"/>
<comment type="caution">
    <text evidence="2">The sequence shown here is derived from an EMBL/GenBank/DDBJ whole genome shotgun (WGS) entry which is preliminary data.</text>
</comment>
<feature type="transmembrane region" description="Helical" evidence="1">
    <location>
        <begin position="35"/>
        <end position="53"/>
    </location>
</feature>
<protein>
    <submittedName>
        <fullName evidence="2">Carotenoid biosynthesis protein</fullName>
    </submittedName>
</protein>
<keyword evidence="1" id="KW-0472">Membrane</keyword>
<feature type="transmembrane region" description="Helical" evidence="1">
    <location>
        <begin position="174"/>
        <end position="192"/>
    </location>
</feature>
<keyword evidence="1" id="KW-0812">Transmembrane</keyword>
<dbReference type="PANTHER" id="PTHR39419:SF1">
    <property type="entry name" value="SLL0814 PROTEIN"/>
    <property type="match status" value="1"/>
</dbReference>
<dbReference type="InterPro" id="IPR007354">
    <property type="entry name" value="CruF-like"/>
</dbReference>
<dbReference type="Proteomes" id="UP000251002">
    <property type="component" value="Unassembled WGS sequence"/>
</dbReference>
<evidence type="ECO:0000313" key="3">
    <source>
        <dbReference type="Proteomes" id="UP000251002"/>
    </source>
</evidence>
<feature type="transmembrane region" description="Helical" evidence="1">
    <location>
        <begin position="228"/>
        <end position="247"/>
    </location>
</feature>
<dbReference type="PANTHER" id="PTHR39419">
    <property type="entry name" value="SLL0814 PROTEIN"/>
    <property type="match status" value="1"/>
</dbReference>
<feature type="transmembrane region" description="Helical" evidence="1">
    <location>
        <begin position="12"/>
        <end position="29"/>
    </location>
</feature>
<accession>A0A365L6K3</accession>